<name>A0A917W4X7_9ACTN</name>
<sequence>MWKAAMGMFNRRQFLVGAAAAASASSIGLAACSGGGSSDGSATLSFGWWGNDVRNRETDQAIKAYMKANPKVTIKQQPGEWDSYWDKLSTEVAGKNAPDVIQMDMAYISQYAKNGTLLDLSQYGVDTSKFAPATVDSGKIDGKLVGINAGINSLTILVNPELFEKAGVDLPDDTKWTWDDYLSLSTELQAKGPTGTTGTQCAFPTDNMLQIWLRQNGKDLYTADGLAFTADDLAQYLDIMVRFMNAHAMPTASAINEEVGKSIDQTAFGTGKQGFALYWSNQLEAVNEASGTTMKMLRPPTVAGDATKLNGYYKASMLWSGYAGSKDPEAVGKLINWWVNNTACAKICLDERGTPANTEIVTAIESKLTAAGKAAVAYLDDIKPGLGKTPAAPPAGSSQIGDIMQRHTNDILFGKDKPATAAPKIVSELQAAIKSAQ</sequence>
<dbReference type="AlphaFoldDB" id="A0A917W4X7"/>
<gene>
    <name evidence="2" type="ORF">GCM10011575_21940</name>
</gene>
<organism evidence="2 3">
    <name type="scientific">Microlunatus endophyticus</name>
    <dbReference type="NCBI Taxonomy" id="1716077"/>
    <lineage>
        <taxon>Bacteria</taxon>
        <taxon>Bacillati</taxon>
        <taxon>Actinomycetota</taxon>
        <taxon>Actinomycetes</taxon>
        <taxon>Propionibacteriales</taxon>
        <taxon>Propionibacteriaceae</taxon>
        <taxon>Microlunatus</taxon>
    </lineage>
</organism>
<dbReference type="EMBL" id="BMMZ01000004">
    <property type="protein sequence ID" value="GGL63077.1"/>
    <property type="molecule type" value="Genomic_DNA"/>
</dbReference>
<dbReference type="InterPro" id="IPR050490">
    <property type="entry name" value="Bact_solute-bd_prot1"/>
</dbReference>
<reference evidence="2" key="2">
    <citation type="submission" date="2020-09" db="EMBL/GenBank/DDBJ databases">
        <authorList>
            <person name="Sun Q."/>
            <person name="Zhou Y."/>
        </authorList>
    </citation>
    <scope>NUCLEOTIDE SEQUENCE</scope>
    <source>
        <strain evidence="2">CGMCC 4.7306</strain>
    </source>
</reference>
<accession>A0A917W4X7</accession>
<feature type="chain" id="PRO_5038024071" evidence="1">
    <location>
        <begin position="31"/>
        <end position="437"/>
    </location>
</feature>
<comment type="caution">
    <text evidence="2">The sequence shown here is derived from an EMBL/GenBank/DDBJ whole genome shotgun (WGS) entry which is preliminary data.</text>
</comment>
<dbReference type="InterPro" id="IPR006059">
    <property type="entry name" value="SBP"/>
</dbReference>
<keyword evidence="3" id="KW-1185">Reference proteome</keyword>
<dbReference type="SUPFAM" id="SSF53850">
    <property type="entry name" value="Periplasmic binding protein-like II"/>
    <property type="match status" value="1"/>
</dbReference>
<proteinExistence type="predicted"/>
<evidence type="ECO:0000313" key="2">
    <source>
        <dbReference type="EMBL" id="GGL63077.1"/>
    </source>
</evidence>
<protein>
    <submittedName>
        <fullName evidence="2">Sugar ABC transporter substrate-binding protein</fullName>
    </submittedName>
</protein>
<dbReference type="PANTHER" id="PTHR43649">
    <property type="entry name" value="ARABINOSE-BINDING PROTEIN-RELATED"/>
    <property type="match status" value="1"/>
</dbReference>
<evidence type="ECO:0000256" key="1">
    <source>
        <dbReference type="SAM" id="SignalP"/>
    </source>
</evidence>
<dbReference type="Proteomes" id="UP000613840">
    <property type="component" value="Unassembled WGS sequence"/>
</dbReference>
<dbReference type="Gene3D" id="3.40.190.10">
    <property type="entry name" value="Periplasmic binding protein-like II"/>
    <property type="match status" value="2"/>
</dbReference>
<keyword evidence="1" id="KW-0732">Signal</keyword>
<reference evidence="2" key="1">
    <citation type="journal article" date="2014" name="Int. J. Syst. Evol. Microbiol.">
        <title>Complete genome sequence of Corynebacterium casei LMG S-19264T (=DSM 44701T), isolated from a smear-ripened cheese.</title>
        <authorList>
            <consortium name="US DOE Joint Genome Institute (JGI-PGF)"/>
            <person name="Walter F."/>
            <person name="Albersmeier A."/>
            <person name="Kalinowski J."/>
            <person name="Ruckert C."/>
        </authorList>
    </citation>
    <scope>NUCLEOTIDE SEQUENCE</scope>
    <source>
        <strain evidence="2">CGMCC 4.7306</strain>
    </source>
</reference>
<dbReference type="PANTHER" id="PTHR43649:SF11">
    <property type="entry name" value="ABC TRANSPORTER SUBSTRATE-BINDING PROTEIN YESO-RELATED"/>
    <property type="match status" value="1"/>
</dbReference>
<dbReference type="Pfam" id="PF13416">
    <property type="entry name" value="SBP_bac_8"/>
    <property type="match status" value="1"/>
</dbReference>
<evidence type="ECO:0000313" key="3">
    <source>
        <dbReference type="Proteomes" id="UP000613840"/>
    </source>
</evidence>
<feature type="signal peptide" evidence="1">
    <location>
        <begin position="1"/>
        <end position="30"/>
    </location>
</feature>
<dbReference type="PROSITE" id="PS51257">
    <property type="entry name" value="PROKAR_LIPOPROTEIN"/>
    <property type="match status" value="1"/>
</dbReference>